<dbReference type="OrthoDB" id="9802264at2"/>
<dbReference type="GO" id="GO:0016887">
    <property type="term" value="F:ATP hydrolysis activity"/>
    <property type="evidence" value="ECO:0007669"/>
    <property type="project" value="InterPro"/>
</dbReference>
<reference evidence="5 6" key="1">
    <citation type="submission" date="2018-11" db="EMBL/GenBank/DDBJ databases">
        <title>Genomic Encyclopedia of Type Strains, Phase IV (KMG-IV): sequencing the most valuable type-strain genomes for metagenomic binning, comparative biology and taxonomic classification.</title>
        <authorList>
            <person name="Goeker M."/>
        </authorList>
    </citation>
    <scope>NUCLEOTIDE SEQUENCE [LARGE SCALE GENOMIC DNA]</scope>
    <source>
        <strain evidence="5 6">DSM 5900</strain>
    </source>
</reference>
<comment type="caution">
    <text evidence="5">The sequence shown here is derived from an EMBL/GenBank/DDBJ whole genome shotgun (WGS) entry which is preliminary data.</text>
</comment>
<dbReference type="InterPro" id="IPR003439">
    <property type="entry name" value="ABC_transporter-like_ATP-bd"/>
</dbReference>
<dbReference type="GO" id="GO:0015697">
    <property type="term" value="P:quaternary ammonium group transport"/>
    <property type="evidence" value="ECO:0007669"/>
    <property type="project" value="UniProtKB-ARBA"/>
</dbReference>
<dbReference type="SMART" id="SM00382">
    <property type="entry name" value="AAA"/>
    <property type="match status" value="1"/>
</dbReference>
<keyword evidence="1" id="KW-0813">Transport</keyword>
<dbReference type="EMBL" id="RJKX01000017">
    <property type="protein sequence ID" value="ROP83364.1"/>
    <property type="molecule type" value="Genomic_DNA"/>
</dbReference>
<name>A0A3N1KTP7_9PROT</name>
<evidence type="ECO:0000256" key="3">
    <source>
        <dbReference type="ARBA" id="ARBA00022840"/>
    </source>
</evidence>
<organism evidence="5 6">
    <name type="scientific">Stella humosa</name>
    <dbReference type="NCBI Taxonomy" id="94"/>
    <lineage>
        <taxon>Bacteria</taxon>
        <taxon>Pseudomonadati</taxon>
        <taxon>Pseudomonadota</taxon>
        <taxon>Alphaproteobacteria</taxon>
        <taxon>Rhodospirillales</taxon>
        <taxon>Stellaceae</taxon>
        <taxon>Stella</taxon>
    </lineage>
</organism>
<protein>
    <submittedName>
        <fullName evidence="5">Putative spermidine/putrescine transport system ATP-binding protein</fullName>
    </submittedName>
</protein>
<dbReference type="Gene3D" id="3.40.50.300">
    <property type="entry name" value="P-loop containing nucleotide triphosphate hydrolases"/>
    <property type="match status" value="1"/>
</dbReference>
<dbReference type="InterPro" id="IPR008995">
    <property type="entry name" value="Mo/tungstate-bd_C_term_dom"/>
</dbReference>
<sequence length="353" mass="37979">MGAIEFDGVAKRYGPVHAVRDLSVKVAEGEFLTILGPSGSGKTTILSLVAGLVPPSAGRILIAGRDVTHLEPQQRRIGLVFQSYALFPHLDVHDNVAFPLVVRGRPKAEIAAKVAAALSRVRLDGLARRRPQQLSGGQQQRVALARAFVFEPDILLLDEPLGALDRKLREEVQVELKSLQRDLGITTLLVTHDQEEALSLSDRIIVLDQGAMQQVGTPDEVYRRPANRFVAGFLGLANLLEGRIEAGAGLRLATGELIRCATGSLAAGAQAAAIVRPERVRLLPESAGEGIAARVRQDVYLGHLRRWHLDAEAGGQELVAAATDGHQSAAIGDRVRVSWAPEDVWLLPEAAAR</sequence>
<feature type="domain" description="ABC transporter" evidence="4">
    <location>
        <begin position="4"/>
        <end position="234"/>
    </location>
</feature>
<dbReference type="FunFam" id="3.40.50.300:FF:000425">
    <property type="entry name" value="Probable ABC transporter, ATP-binding subunit"/>
    <property type="match status" value="1"/>
</dbReference>
<dbReference type="InterPro" id="IPR003593">
    <property type="entry name" value="AAA+_ATPase"/>
</dbReference>
<dbReference type="SUPFAM" id="SSF52540">
    <property type="entry name" value="P-loop containing nucleoside triphosphate hydrolases"/>
    <property type="match status" value="1"/>
</dbReference>
<dbReference type="SUPFAM" id="SSF50331">
    <property type="entry name" value="MOP-like"/>
    <property type="match status" value="1"/>
</dbReference>
<dbReference type="RefSeq" id="WP_123694540.1">
    <property type="nucleotide sequence ID" value="NZ_AP019700.1"/>
</dbReference>
<dbReference type="PROSITE" id="PS00211">
    <property type="entry name" value="ABC_TRANSPORTER_1"/>
    <property type="match status" value="1"/>
</dbReference>
<evidence type="ECO:0000313" key="5">
    <source>
        <dbReference type="EMBL" id="ROP83364.1"/>
    </source>
</evidence>
<dbReference type="PROSITE" id="PS50893">
    <property type="entry name" value="ABC_TRANSPORTER_2"/>
    <property type="match status" value="1"/>
</dbReference>
<dbReference type="InterPro" id="IPR017871">
    <property type="entry name" value="ABC_transporter-like_CS"/>
</dbReference>
<dbReference type="PANTHER" id="PTHR42781">
    <property type="entry name" value="SPERMIDINE/PUTRESCINE IMPORT ATP-BINDING PROTEIN POTA"/>
    <property type="match status" value="1"/>
</dbReference>
<keyword evidence="3 5" id="KW-0067">ATP-binding</keyword>
<accession>A0A3N1KTP7</accession>
<dbReference type="InterPro" id="IPR013611">
    <property type="entry name" value="Transp-assoc_OB_typ2"/>
</dbReference>
<keyword evidence="6" id="KW-1185">Reference proteome</keyword>
<dbReference type="Pfam" id="PF00005">
    <property type="entry name" value="ABC_tran"/>
    <property type="match status" value="1"/>
</dbReference>
<dbReference type="Gene3D" id="2.40.50.100">
    <property type="match status" value="1"/>
</dbReference>
<evidence type="ECO:0000259" key="4">
    <source>
        <dbReference type="PROSITE" id="PS50893"/>
    </source>
</evidence>
<dbReference type="InterPro" id="IPR050093">
    <property type="entry name" value="ABC_SmlMolc_Importer"/>
</dbReference>
<gene>
    <name evidence="5" type="ORF">EDC65_4898</name>
</gene>
<keyword evidence="2" id="KW-0547">Nucleotide-binding</keyword>
<dbReference type="PANTHER" id="PTHR42781:SF4">
    <property type="entry name" value="SPERMIDINE_PUTRESCINE IMPORT ATP-BINDING PROTEIN POTA"/>
    <property type="match status" value="1"/>
</dbReference>
<evidence type="ECO:0000256" key="1">
    <source>
        <dbReference type="ARBA" id="ARBA00022448"/>
    </source>
</evidence>
<dbReference type="GO" id="GO:0022857">
    <property type="term" value="F:transmembrane transporter activity"/>
    <property type="evidence" value="ECO:0007669"/>
    <property type="project" value="InterPro"/>
</dbReference>
<dbReference type="Proteomes" id="UP000278222">
    <property type="component" value="Unassembled WGS sequence"/>
</dbReference>
<dbReference type="GO" id="GO:0005524">
    <property type="term" value="F:ATP binding"/>
    <property type="evidence" value="ECO:0007669"/>
    <property type="project" value="UniProtKB-KW"/>
</dbReference>
<evidence type="ECO:0000313" key="6">
    <source>
        <dbReference type="Proteomes" id="UP000278222"/>
    </source>
</evidence>
<dbReference type="GO" id="GO:0043190">
    <property type="term" value="C:ATP-binding cassette (ABC) transporter complex"/>
    <property type="evidence" value="ECO:0007669"/>
    <property type="project" value="InterPro"/>
</dbReference>
<dbReference type="Pfam" id="PF08402">
    <property type="entry name" value="TOBE_2"/>
    <property type="match status" value="1"/>
</dbReference>
<proteinExistence type="predicted"/>
<dbReference type="InterPro" id="IPR027417">
    <property type="entry name" value="P-loop_NTPase"/>
</dbReference>
<evidence type="ECO:0000256" key="2">
    <source>
        <dbReference type="ARBA" id="ARBA00022741"/>
    </source>
</evidence>
<dbReference type="AlphaFoldDB" id="A0A3N1KTP7"/>